<dbReference type="EMBL" id="PDOE01000009">
    <property type="protein sequence ID" value="RKL66025.1"/>
    <property type="molecule type" value="Genomic_DNA"/>
</dbReference>
<evidence type="ECO:0000256" key="2">
    <source>
        <dbReference type="ARBA" id="ARBA00010447"/>
    </source>
</evidence>
<evidence type="ECO:0000313" key="7">
    <source>
        <dbReference type="EMBL" id="RKL66025.1"/>
    </source>
</evidence>
<dbReference type="InterPro" id="IPR016454">
    <property type="entry name" value="Cysteine_dSase"/>
</dbReference>
<name>A0A3A9KES2_9BACI</name>
<gene>
    <name evidence="7" type="ORF">CR203_17145</name>
</gene>
<dbReference type="Pfam" id="PF00266">
    <property type="entry name" value="Aminotran_5"/>
    <property type="match status" value="1"/>
</dbReference>
<protein>
    <recommendedName>
        <fullName evidence="3">cysteine desulfurase</fullName>
        <ecNumber evidence="3">2.8.1.7</ecNumber>
    </recommendedName>
</protein>
<dbReference type="Proteomes" id="UP000281498">
    <property type="component" value="Unassembled WGS sequence"/>
</dbReference>
<dbReference type="PIRSF" id="PIRSF005572">
    <property type="entry name" value="NifS"/>
    <property type="match status" value="1"/>
</dbReference>
<comment type="catalytic activity">
    <reaction evidence="5">
        <text>(sulfur carrier)-H + L-cysteine = (sulfur carrier)-SH + L-alanine</text>
        <dbReference type="Rhea" id="RHEA:43892"/>
        <dbReference type="Rhea" id="RHEA-COMP:14737"/>
        <dbReference type="Rhea" id="RHEA-COMP:14739"/>
        <dbReference type="ChEBI" id="CHEBI:29917"/>
        <dbReference type="ChEBI" id="CHEBI:35235"/>
        <dbReference type="ChEBI" id="CHEBI:57972"/>
        <dbReference type="ChEBI" id="CHEBI:64428"/>
        <dbReference type="EC" id="2.8.1.7"/>
    </reaction>
</comment>
<dbReference type="InterPro" id="IPR015424">
    <property type="entry name" value="PyrdxlP-dep_Trfase"/>
</dbReference>
<dbReference type="Gene3D" id="3.40.640.10">
    <property type="entry name" value="Type I PLP-dependent aspartate aminotransferase-like (Major domain)"/>
    <property type="match status" value="1"/>
</dbReference>
<comment type="similarity">
    <text evidence="2">Belongs to the class-V pyridoxal-phosphate-dependent aminotransferase family. Csd subfamily.</text>
</comment>
<sequence>MIYLDQASSSFPKPASVAQAMADAVNTYGANPGRSGHQLSRQASFIIEETRSKLKDMFQAPSVERIIFTSNATAALNQAIAGLSWEKGDHVITTVLEHNSVRRPLERLRTEIGINVDYIGVDGNWTEEISKKITKQTKLVVVTHGSNVTGQILPIQEIGQLVSEYDALFCVDGSQTAGILPISMKEMRIDMLAVPGHKALLGPQGVGVLLVGTKVELKPLYVGGTGSQSEKPEQPCLWPIGWESGTMNTPGIAGLLKGILEVQSKGITDIHEHEKQLTSKLIQGLKKIDAITIYGPEEGEDRLGVVSFQLDSIDSHEIAIILDNHYQIAVRAGLHCSPMIHQTYQTTTGGLVRVSVGIYNTENEIIKFLEAMKEIKEGLLG</sequence>
<dbReference type="PANTHER" id="PTHR43586:SF4">
    <property type="entry name" value="ISOPENICILLIN N EPIMERASE"/>
    <property type="match status" value="1"/>
</dbReference>
<dbReference type="InterPro" id="IPR010969">
    <property type="entry name" value="Cys_dSase-rel_unknwn_funct"/>
</dbReference>
<keyword evidence="4" id="KW-0663">Pyridoxal phosphate</keyword>
<dbReference type="Gene3D" id="3.90.1150.10">
    <property type="entry name" value="Aspartate Aminotransferase, domain 1"/>
    <property type="match status" value="1"/>
</dbReference>
<dbReference type="RefSeq" id="WP_110938097.1">
    <property type="nucleotide sequence ID" value="NZ_KZ614147.1"/>
</dbReference>
<accession>A0A3A9KES2</accession>
<organism evidence="7 8">
    <name type="scientific">Salipaludibacillus neizhouensis</name>
    <dbReference type="NCBI Taxonomy" id="885475"/>
    <lineage>
        <taxon>Bacteria</taxon>
        <taxon>Bacillati</taxon>
        <taxon>Bacillota</taxon>
        <taxon>Bacilli</taxon>
        <taxon>Bacillales</taxon>
        <taxon>Bacillaceae</taxon>
    </lineage>
</organism>
<reference evidence="7 8" key="1">
    <citation type="submission" date="2017-10" db="EMBL/GenBank/DDBJ databases">
        <title>Bacillus sp. nov., a halophilic bacterium isolated from a Keqin Lake.</title>
        <authorList>
            <person name="Wang H."/>
        </authorList>
    </citation>
    <scope>NUCLEOTIDE SEQUENCE [LARGE SCALE GENOMIC DNA]</scope>
    <source>
        <strain evidence="7 8">KCTC 13187</strain>
    </source>
</reference>
<comment type="caution">
    <text evidence="7">The sequence shown here is derived from an EMBL/GenBank/DDBJ whole genome shotgun (WGS) entry which is preliminary data.</text>
</comment>
<feature type="domain" description="Aminotransferase class V" evidence="6">
    <location>
        <begin position="2"/>
        <end position="367"/>
    </location>
</feature>
<evidence type="ECO:0000256" key="3">
    <source>
        <dbReference type="ARBA" id="ARBA00012239"/>
    </source>
</evidence>
<dbReference type="EC" id="2.8.1.7" evidence="3"/>
<dbReference type="InterPro" id="IPR015421">
    <property type="entry name" value="PyrdxlP-dep_Trfase_major"/>
</dbReference>
<dbReference type="InterPro" id="IPR015422">
    <property type="entry name" value="PyrdxlP-dep_Trfase_small"/>
</dbReference>
<dbReference type="SUPFAM" id="SSF53383">
    <property type="entry name" value="PLP-dependent transferases"/>
    <property type="match status" value="1"/>
</dbReference>
<dbReference type="NCBIfam" id="TIGR01977">
    <property type="entry name" value="am_tr_V_EF2568"/>
    <property type="match status" value="1"/>
</dbReference>
<evidence type="ECO:0000256" key="4">
    <source>
        <dbReference type="ARBA" id="ARBA00022898"/>
    </source>
</evidence>
<evidence type="ECO:0000313" key="8">
    <source>
        <dbReference type="Proteomes" id="UP000281498"/>
    </source>
</evidence>
<comment type="cofactor">
    <cofactor evidence="1">
        <name>pyridoxal 5'-phosphate</name>
        <dbReference type="ChEBI" id="CHEBI:597326"/>
    </cofactor>
</comment>
<dbReference type="GO" id="GO:0031071">
    <property type="term" value="F:cysteine desulfurase activity"/>
    <property type="evidence" value="ECO:0007669"/>
    <property type="project" value="UniProtKB-EC"/>
</dbReference>
<evidence type="ECO:0000256" key="5">
    <source>
        <dbReference type="ARBA" id="ARBA00050776"/>
    </source>
</evidence>
<dbReference type="InterPro" id="IPR000192">
    <property type="entry name" value="Aminotrans_V_dom"/>
</dbReference>
<dbReference type="PANTHER" id="PTHR43586">
    <property type="entry name" value="CYSTEINE DESULFURASE"/>
    <property type="match status" value="1"/>
</dbReference>
<dbReference type="AlphaFoldDB" id="A0A3A9KES2"/>
<evidence type="ECO:0000256" key="1">
    <source>
        <dbReference type="ARBA" id="ARBA00001933"/>
    </source>
</evidence>
<proteinExistence type="inferred from homology"/>
<dbReference type="OrthoDB" id="9804366at2"/>
<keyword evidence="8" id="KW-1185">Reference proteome</keyword>
<evidence type="ECO:0000259" key="6">
    <source>
        <dbReference type="Pfam" id="PF00266"/>
    </source>
</evidence>